<evidence type="ECO:0000313" key="1">
    <source>
        <dbReference type="EMBL" id="QRR01400.1"/>
    </source>
</evidence>
<sequence length="134" mass="15199">MLTKAKRSGEARELEMLDFLNRSKIKTTDKTFYGADLHDKTGSLTGNRLDKSFAIYEITFSKDLHVDTVKTITGFTPELDNQLGSILREAHWVSNRILIDGLKNTVPAGSKLLFGFYYYPAQGNDQSFISEWDL</sequence>
<name>A0ABX7I627_9BACT</name>
<organism evidence="1 2">
    <name type="scientific">Dyadobacter sandarakinus</name>
    <dbReference type="NCBI Taxonomy" id="2747268"/>
    <lineage>
        <taxon>Bacteria</taxon>
        <taxon>Pseudomonadati</taxon>
        <taxon>Bacteroidota</taxon>
        <taxon>Cytophagia</taxon>
        <taxon>Cytophagales</taxon>
        <taxon>Spirosomataceae</taxon>
        <taxon>Dyadobacter</taxon>
    </lineage>
</organism>
<accession>A0ABX7I627</accession>
<evidence type="ECO:0000313" key="2">
    <source>
        <dbReference type="Proteomes" id="UP000612680"/>
    </source>
</evidence>
<protein>
    <submittedName>
        <fullName evidence="1">Uncharacterized protein</fullName>
    </submittedName>
</protein>
<proteinExistence type="predicted"/>
<keyword evidence="2" id="KW-1185">Reference proteome</keyword>
<dbReference type="EMBL" id="CP056775">
    <property type="protein sequence ID" value="QRR01400.1"/>
    <property type="molecule type" value="Genomic_DNA"/>
</dbReference>
<dbReference type="Proteomes" id="UP000612680">
    <property type="component" value="Chromosome"/>
</dbReference>
<reference evidence="1 2" key="1">
    <citation type="submission" date="2020-06" db="EMBL/GenBank/DDBJ databases">
        <title>Dyadobacter sandarakinus sp. nov., isolated from the soil of the Arctic Yellow River Station.</title>
        <authorList>
            <person name="Zhang Y."/>
            <person name="Peng F."/>
        </authorList>
    </citation>
    <scope>NUCLEOTIDE SEQUENCE [LARGE SCALE GENOMIC DNA]</scope>
    <source>
        <strain evidence="1 2">Q3-56</strain>
    </source>
</reference>
<dbReference type="RefSeq" id="WP_204663681.1">
    <property type="nucleotide sequence ID" value="NZ_CP056775.1"/>
</dbReference>
<gene>
    <name evidence="1" type="ORF">HWI92_11045</name>
</gene>